<dbReference type="Proteomes" id="UP000023152">
    <property type="component" value="Unassembled WGS sequence"/>
</dbReference>
<organism evidence="1 2">
    <name type="scientific">Reticulomyxa filosa</name>
    <dbReference type="NCBI Taxonomy" id="46433"/>
    <lineage>
        <taxon>Eukaryota</taxon>
        <taxon>Sar</taxon>
        <taxon>Rhizaria</taxon>
        <taxon>Retaria</taxon>
        <taxon>Foraminifera</taxon>
        <taxon>Monothalamids</taxon>
        <taxon>Reticulomyxidae</taxon>
        <taxon>Reticulomyxa</taxon>
    </lineage>
</organism>
<sequence>MKDDLIEPQNFIATIQIVYIDTKIKAISPSITEGPLSNINKKRRLSDGSTQIIAQNIEHEQNIHKKQNQKLYTSDLDKCCYSNKNSKVIYFFKYQMKKFILCKIFQCALLTERKLQLITC</sequence>
<name>X6L9U9_RETFI</name>
<evidence type="ECO:0000313" key="2">
    <source>
        <dbReference type="Proteomes" id="UP000023152"/>
    </source>
</evidence>
<accession>X6L9U9</accession>
<gene>
    <name evidence="1" type="ORF">RFI_39202</name>
</gene>
<dbReference type="AlphaFoldDB" id="X6L9U9"/>
<keyword evidence="2" id="KW-1185">Reference proteome</keyword>
<reference evidence="1 2" key="1">
    <citation type="journal article" date="2013" name="Curr. Biol.">
        <title>The Genome of the Foraminiferan Reticulomyxa filosa.</title>
        <authorList>
            <person name="Glockner G."/>
            <person name="Hulsmann N."/>
            <person name="Schleicher M."/>
            <person name="Noegel A.A."/>
            <person name="Eichinger L."/>
            <person name="Gallinger C."/>
            <person name="Pawlowski J."/>
            <person name="Sierra R."/>
            <person name="Euteneuer U."/>
            <person name="Pillet L."/>
            <person name="Moustafa A."/>
            <person name="Platzer M."/>
            <person name="Groth M."/>
            <person name="Szafranski K."/>
            <person name="Schliwa M."/>
        </authorList>
    </citation>
    <scope>NUCLEOTIDE SEQUENCE [LARGE SCALE GENOMIC DNA]</scope>
</reference>
<dbReference type="EMBL" id="ASPP01047043">
    <property type="protein sequence ID" value="ETN98308.1"/>
    <property type="molecule type" value="Genomic_DNA"/>
</dbReference>
<proteinExistence type="predicted"/>
<comment type="caution">
    <text evidence="1">The sequence shown here is derived from an EMBL/GenBank/DDBJ whole genome shotgun (WGS) entry which is preliminary data.</text>
</comment>
<protein>
    <submittedName>
        <fullName evidence="1">Uncharacterized protein</fullName>
    </submittedName>
</protein>
<evidence type="ECO:0000313" key="1">
    <source>
        <dbReference type="EMBL" id="ETN98308.1"/>
    </source>
</evidence>